<evidence type="ECO:0000259" key="2">
    <source>
        <dbReference type="Pfam" id="PF02872"/>
    </source>
</evidence>
<dbReference type="GO" id="GO:0016787">
    <property type="term" value="F:hydrolase activity"/>
    <property type="evidence" value="ECO:0007669"/>
    <property type="project" value="UniProtKB-KW"/>
</dbReference>
<keyword evidence="1" id="KW-0378">Hydrolase</keyword>
<dbReference type="GO" id="GO:0030288">
    <property type="term" value="C:outer membrane-bounded periplasmic space"/>
    <property type="evidence" value="ECO:0007669"/>
    <property type="project" value="TreeGrafter"/>
</dbReference>
<keyword evidence="1" id="KW-0732">Signal</keyword>
<dbReference type="Gene3D" id="3.60.21.10">
    <property type="match status" value="1"/>
</dbReference>
<protein>
    <recommendedName>
        <fullName evidence="2">5'-Nucleotidase C-terminal domain-containing protein</fullName>
    </recommendedName>
</protein>
<feature type="chain" id="PRO_5005108332" description="5'-Nucleotidase C-terminal domain-containing protein" evidence="1">
    <location>
        <begin position="25"/>
        <end position="534"/>
    </location>
</feature>
<dbReference type="AlphaFoldDB" id="A0A098R3T2"/>
<dbReference type="RefSeq" id="WP_037546284.1">
    <property type="nucleotide sequence ID" value="NZ_JNUP01000031.1"/>
</dbReference>
<dbReference type="Pfam" id="PF02872">
    <property type="entry name" value="5_nucleotid_C"/>
    <property type="match status" value="1"/>
</dbReference>
<reference evidence="3 4" key="1">
    <citation type="submission" date="2014-05" db="EMBL/GenBank/DDBJ databases">
        <title>De novo Genome Sequence of Spirocheata sp.</title>
        <authorList>
            <person name="Shivani Y."/>
            <person name="Subhash Y."/>
            <person name="Tushar L."/>
            <person name="Sasikala C."/>
            <person name="Ramana C.V."/>
        </authorList>
    </citation>
    <scope>NUCLEOTIDE SEQUENCE [LARGE SCALE GENOMIC DNA]</scope>
    <source>
        <strain evidence="3 4">JC230</strain>
    </source>
</reference>
<dbReference type="SUPFAM" id="SSF56300">
    <property type="entry name" value="Metallo-dependent phosphatases"/>
    <property type="match status" value="1"/>
</dbReference>
<name>A0A098R3T2_9SPIO</name>
<feature type="signal peptide" evidence="1">
    <location>
        <begin position="1"/>
        <end position="24"/>
    </location>
</feature>
<dbReference type="InterPro" id="IPR008334">
    <property type="entry name" value="5'-Nucleotdase_C"/>
</dbReference>
<dbReference type="Proteomes" id="UP000029692">
    <property type="component" value="Unassembled WGS sequence"/>
</dbReference>
<evidence type="ECO:0000313" key="3">
    <source>
        <dbReference type="EMBL" id="KGE73362.1"/>
    </source>
</evidence>
<dbReference type="PANTHER" id="PTHR11575:SF24">
    <property type="entry name" value="5'-NUCLEOTIDASE"/>
    <property type="match status" value="1"/>
</dbReference>
<comment type="similarity">
    <text evidence="1">Belongs to the 5'-nucleotidase family.</text>
</comment>
<dbReference type="InterPro" id="IPR006179">
    <property type="entry name" value="5_nucleotidase/apyrase"/>
</dbReference>
<keyword evidence="4" id="KW-1185">Reference proteome</keyword>
<dbReference type="EMBL" id="JNUP01000031">
    <property type="protein sequence ID" value="KGE73362.1"/>
    <property type="molecule type" value="Genomic_DNA"/>
</dbReference>
<proteinExistence type="inferred from homology"/>
<dbReference type="SUPFAM" id="SSF55816">
    <property type="entry name" value="5'-nucleotidase (syn. UDP-sugar hydrolase), C-terminal domain"/>
    <property type="match status" value="1"/>
</dbReference>
<dbReference type="Gene3D" id="3.90.780.10">
    <property type="entry name" value="5'-Nucleotidase, C-terminal domain"/>
    <property type="match status" value="1"/>
</dbReference>
<sequence>MKIRIALSVIPLLALLTVSGCSDSGPEPLVVQVYSLRGGVFPQAEEDDYRGGLGLIAGAVDTVAAENPRRELMLLGTYNMLYGTPESYVTDGLPLVDIMNLMGFDALIVGVREFYFGMEILEKQARRASFPFLGANIRDTFGARIPFIKGSIVSEDGRFGIIGLSPPQVTTQNFPEHIQGIRLIDPLEAVLEEMEVLRLGGVEKVMVIAGGFGVFDGETLPGILLEIAALPDVDIIETGVDGETISGLYRITEWDFDDPDSNPGDSSGDGAVSLADSVALAETEILGVHNEDIIGGQLVTVFDPSSSQYWEIPVLESTVQPSKRLEPILSQVKALTQGILDTPLTRADQPIDHSFEEESALGNLFTDLLRQEFELDAVLINAGGMRHGLPEGEITMADVYRAYPFGGNLVFMELTGEQILSLLNYSLEFIGHPEMGRGFLMVSGIRFAYTVDDQGYVLSPEAVTIAGSPLRLDGVYSLAVEKYIFDGGDGYTFFQDWEIKPSRIEPRTTVSILSDALSTQGEVEGVTDGRIHRQ</sequence>
<gene>
    <name evidence="3" type="ORF">DC28_04405</name>
</gene>
<organism evidence="3 4">
    <name type="scientific">Spirochaeta lutea</name>
    <dbReference type="NCBI Taxonomy" id="1480694"/>
    <lineage>
        <taxon>Bacteria</taxon>
        <taxon>Pseudomonadati</taxon>
        <taxon>Spirochaetota</taxon>
        <taxon>Spirochaetia</taxon>
        <taxon>Spirochaetales</taxon>
        <taxon>Spirochaetaceae</taxon>
        <taxon>Spirochaeta</taxon>
    </lineage>
</organism>
<dbReference type="PRINTS" id="PR01607">
    <property type="entry name" value="APYRASEFAMLY"/>
</dbReference>
<evidence type="ECO:0000256" key="1">
    <source>
        <dbReference type="RuleBase" id="RU362119"/>
    </source>
</evidence>
<dbReference type="PROSITE" id="PS51257">
    <property type="entry name" value="PROKAR_LIPOPROTEIN"/>
    <property type="match status" value="1"/>
</dbReference>
<dbReference type="GO" id="GO:0009166">
    <property type="term" value="P:nucleotide catabolic process"/>
    <property type="evidence" value="ECO:0007669"/>
    <property type="project" value="InterPro"/>
</dbReference>
<accession>A0A098R3T2</accession>
<dbReference type="eggNOG" id="COG0737">
    <property type="taxonomic scope" value="Bacteria"/>
</dbReference>
<dbReference type="GO" id="GO:0000166">
    <property type="term" value="F:nucleotide binding"/>
    <property type="evidence" value="ECO:0007669"/>
    <property type="project" value="UniProtKB-KW"/>
</dbReference>
<dbReference type="STRING" id="1480694.DC28_04405"/>
<dbReference type="OrthoDB" id="9800780at2"/>
<dbReference type="InterPro" id="IPR036907">
    <property type="entry name" value="5'-Nucleotdase_C_sf"/>
</dbReference>
<comment type="caution">
    <text evidence="3">The sequence shown here is derived from an EMBL/GenBank/DDBJ whole genome shotgun (WGS) entry which is preliminary data.</text>
</comment>
<dbReference type="InterPro" id="IPR029052">
    <property type="entry name" value="Metallo-depent_PP-like"/>
</dbReference>
<dbReference type="PANTHER" id="PTHR11575">
    <property type="entry name" value="5'-NUCLEOTIDASE-RELATED"/>
    <property type="match status" value="1"/>
</dbReference>
<feature type="domain" description="5'-Nucleotidase C-terminal" evidence="2">
    <location>
        <begin position="350"/>
        <end position="495"/>
    </location>
</feature>
<evidence type="ECO:0000313" key="4">
    <source>
        <dbReference type="Proteomes" id="UP000029692"/>
    </source>
</evidence>
<keyword evidence="1" id="KW-0547">Nucleotide-binding</keyword>